<name>A0A9W4USC2_9PLEO</name>
<reference evidence="1" key="1">
    <citation type="submission" date="2023-01" db="EMBL/GenBank/DDBJ databases">
        <authorList>
            <person name="Van Ghelder C."/>
            <person name="Rancurel C."/>
        </authorList>
    </citation>
    <scope>NUCLEOTIDE SEQUENCE</scope>
    <source>
        <strain evidence="1">CNCM I-4278</strain>
    </source>
</reference>
<dbReference type="EMBL" id="CAOQHR010000013">
    <property type="protein sequence ID" value="CAI6342158.1"/>
    <property type="molecule type" value="Genomic_DNA"/>
</dbReference>
<sequence length="162" mass="18005">MGWCKSPFAGWRRLAIHCAIVPFPVPSQPSSDGAAAVRFLRCFTLKTRIHRRCSGVPKLVETAIGFRTFSSTLLFACQDPPTLTLCLPLQATLYPVNQRPPIGVALAPGPGFYARNHPKPTVRLGWTGIPQAQLLHLTSEMQAFNFRRCPIDLRVFRVSSFT</sequence>
<evidence type="ECO:0000313" key="2">
    <source>
        <dbReference type="Proteomes" id="UP001152607"/>
    </source>
</evidence>
<proteinExistence type="predicted"/>
<accession>A0A9W4USC2</accession>
<organism evidence="1 2">
    <name type="scientific">Periconia digitata</name>
    <dbReference type="NCBI Taxonomy" id="1303443"/>
    <lineage>
        <taxon>Eukaryota</taxon>
        <taxon>Fungi</taxon>
        <taxon>Dikarya</taxon>
        <taxon>Ascomycota</taxon>
        <taxon>Pezizomycotina</taxon>
        <taxon>Dothideomycetes</taxon>
        <taxon>Pleosporomycetidae</taxon>
        <taxon>Pleosporales</taxon>
        <taxon>Massarineae</taxon>
        <taxon>Periconiaceae</taxon>
        <taxon>Periconia</taxon>
    </lineage>
</organism>
<evidence type="ECO:0000313" key="1">
    <source>
        <dbReference type="EMBL" id="CAI6342158.1"/>
    </source>
</evidence>
<dbReference type="AlphaFoldDB" id="A0A9W4USC2"/>
<gene>
    <name evidence="1" type="ORF">PDIGIT_LOCUS15361</name>
</gene>
<keyword evidence="2" id="KW-1185">Reference proteome</keyword>
<protein>
    <submittedName>
        <fullName evidence="1">Uncharacterized protein</fullName>
    </submittedName>
</protein>
<comment type="caution">
    <text evidence="1">The sequence shown here is derived from an EMBL/GenBank/DDBJ whole genome shotgun (WGS) entry which is preliminary data.</text>
</comment>
<dbReference type="Proteomes" id="UP001152607">
    <property type="component" value="Unassembled WGS sequence"/>
</dbReference>